<evidence type="ECO:0000256" key="4">
    <source>
        <dbReference type="ARBA" id="ARBA00022679"/>
    </source>
</evidence>
<dbReference type="GO" id="GO:0016301">
    <property type="term" value="F:kinase activity"/>
    <property type="evidence" value="ECO:0007669"/>
    <property type="project" value="UniProtKB-KW"/>
</dbReference>
<keyword evidence="4" id="KW-0808">Transferase</keyword>
<dbReference type="SMART" id="SM00387">
    <property type="entry name" value="HATPase_c"/>
    <property type="match status" value="1"/>
</dbReference>
<dbReference type="Gene3D" id="1.10.287.130">
    <property type="match status" value="1"/>
</dbReference>
<dbReference type="PRINTS" id="PR00344">
    <property type="entry name" value="BCTRLSENSOR"/>
</dbReference>
<dbReference type="Gene3D" id="3.30.565.10">
    <property type="entry name" value="Histidine kinase-like ATPase, C-terminal domain"/>
    <property type="match status" value="1"/>
</dbReference>
<evidence type="ECO:0000256" key="3">
    <source>
        <dbReference type="ARBA" id="ARBA00022553"/>
    </source>
</evidence>
<organism evidence="8 9">
    <name type="scientific">Reichenbachiella agarivorans</name>
    <dbReference type="NCBI Taxonomy" id="2979464"/>
    <lineage>
        <taxon>Bacteria</taxon>
        <taxon>Pseudomonadati</taxon>
        <taxon>Bacteroidota</taxon>
        <taxon>Cytophagia</taxon>
        <taxon>Cytophagales</taxon>
        <taxon>Reichenbachiellaceae</taxon>
        <taxon>Reichenbachiella</taxon>
    </lineage>
</organism>
<dbReference type="InterPro" id="IPR004358">
    <property type="entry name" value="Sig_transdc_His_kin-like_C"/>
</dbReference>
<dbReference type="PANTHER" id="PTHR43304">
    <property type="entry name" value="PHYTOCHROME-LIKE PROTEIN CPH1"/>
    <property type="match status" value="1"/>
</dbReference>
<dbReference type="InterPro" id="IPR036890">
    <property type="entry name" value="HATPase_C_sf"/>
</dbReference>
<evidence type="ECO:0000313" key="8">
    <source>
        <dbReference type="EMBL" id="UXP34113.1"/>
    </source>
</evidence>
<comment type="catalytic activity">
    <reaction evidence="1">
        <text>ATP + protein L-histidine = ADP + protein N-phospho-L-histidine.</text>
        <dbReference type="EC" id="2.7.13.3"/>
    </reaction>
</comment>
<dbReference type="PROSITE" id="PS50109">
    <property type="entry name" value="HIS_KIN"/>
    <property type="match status" value="1"/>
</dbReference>
<dbReference type="RefSeq" id="WP_262311539.1">
    <property type="nucleotide sequence ID" value="NZ_CP106679.1"/>
</dbReference>
<dbReference type="SUPFAM" id="SSF55874">
    <property type="entry name" value="ATPase domain of HSP90 chaperone/DNA topoisomerase II/histidine kinase"/>
    <property type="match status" value="1"/>
</dbReference>
<dbReference type="InterPro" id="IPR005467">
    <property type="entry name" value="His_kinase_dom"/>
</dbReference>
<dbReference type="Pfam" id="PF02518">
    <property type="entry name" value="HATPase_c"/>
    <property type="match status" value="1"/>
</dbReference>
<keyword evidence="5 8" id="KW-0418">Kinase</keyword>
<dbReference type="InterPro" id="IPR003594">
    <property type="entry name" value="HATPase_dom"/>
</dbReference>
<keyword evidence="3" id="KW-0597">Phosphoprotein</keyword>
<evidence type="ECO:0000259" key="7">
    <source>
        <dbReference type="PROSITE" id="PS50109"/>
    </source>
</evidence>
<dbReference type="EMBL" id="CP106679">
    <property type="protein sequence ID" value="UXP34113.1"/>
    <property type="molecule type" value="Genomic_DNA"/>
</dbReference>
<dbReference type="InterPro" id="IPR003661">
    <property type="entry name" value="HisK_dim/P_dom"/>
</dbReference>
<dbReference type="SUPFAM" id="SSF47384">
    <property type="entry name" value="Homodimeric domain of signal transducing histidine kinase"/>
    <property type="match status" value="1"/>
</dbReference>
<dbReference type="EC" id="2.7.13.3" evidence="2"/>
<reference evidence="8" key="1">
    <citation type="submission" date="2022-09" db="EMBL/GenBank/DDBJ databases">
        <title>Comparative genomics and taxonomic characterization of three novel marine species of genus Reichenbachiella exhibiting antioxidant and polysaccharide degradation activities.</title>
        <authorList>
            <person name="Muhammad N."/>
            <person name="Lee Y.-J."/>
            <person name="Ko J."/>
            <person name="Kim S.-G."/>
        </authorList>
    </citation>
    <scope>NUCLEOTIDE SEQUENCE</scope>
    <source>
        <strain evidence="8">BKB1-1</strain>
    </source>
</reference>
<evidence type="ECO:0000256" key="5">
    <source>
        <dbReference type="ARBA" id="ARBA00022777"/>
    </source>
</evidence>
<accession>A0ABY6CUE9</accession>
<keyword evidence="6" id="KW-0812">Transmembrane</keyword>
<gene>
    <name evidence="8" type="ORF">N6H18_09170</name>
</gene>
<dbReference type="Proteomes" id="UP001065174">
    <property type="component" value="Chromosome"/>
</dbReference>
<feature type="domain" description="Histidine kinase" evidence="7">
    <location>
        <begin position="106"/>
        <end position="322"/>
    </location>
</feature>
<evidence type="ECO:0000256" key="6">
    <source>
        <dbReference type="SAM" id="Phobius"/>
    </source>
</evidence>
<dbReference type="CDD" id="cd00082">
    <property type="entry name" value="HisKA"/>
    <property type="match status" value="1"/>
</dbReference>
<evidence type="ECO:0000313" key="9">
    <source>
        <dbReference type="Proteomes" id="UP001065174"/>
    </source>
</evidence>
<dbReference type="PANTHER" id="PTHR43304:SF1">
    <property type="entry name" value="PAC DOMAIN-CONTAINING PROTEIN"/>
    <property type="match status" value="1"/>
</dbReference>
<feature type="transmembrane region" description="Helical" evidence="6">
    <location>
        <begin position="20"/>
        <end position="38"/>
    </location>
</feature>
<name>A0ABY6CUE9_9BACT</name>
<proteinExistence type="predicted"/>
<protein>
    <recommendedName>
        <fullName evidence="2">histidine kinase</fullName>
        <ecNumber evidence="2">2.7.13.3</ecNumber>
    </recommendedName>
</protein>
<evidence type="ECO:0000256" key="1">
    <source>
        <dbReference type="ARBA" id="ARBA00000085"/>
    </source>
</evidence>
<dbReference type="InterPro" id="IPR052162">
    <property type="entry name" value="Sensor_kinase/Photoreceptor"/>
</dbReference>
<evidence type="ECO:0000256" key="2">
    <source>
        <dbReference type="ARBA" id="ARBA00012438"/>
    </source>
</evidence>
<dbReference type="InterPro" id="IPR036097">
    <property type="entry name" value="HisK_dim/P_sf"/>
</dbReference>
<keyword evidence="9" id="KW-1185">Reference proteome</keyword>
<keyword evidence="6" id="KW-0472">Membrane</keyword>
<keyword evidence="6" id="KW-1133">Transmembrane helix</keyword>
<sequence>MIKQHSDLNYLNRLGTVIKFTLAGVIFGLIFPIFALILDCLLNHIPMNWEGFIYIHHINVIHYVVDTAPLVLGFAGYKLGQSHQKKNNINNHLLKINHSLDNFTYKITHDLKGPATNIKGLIHLLKRDDFTELEKKDFIERLYQATNSWVETFQDFSELLRQEKSGIREKSNCDLHKTLKGLEEELKIEIEESQTTLSYDFSASRHIYISKYDLDSIFKNLITNAIKYSHKDRTPLINIRSEMVKDNIKIVFIDNGIGINLEVHGEKLFQVFERLHEKESARGSGIGLYLVKSQVEGNGGSIHVDSVPEIGTTFTLTLPIHSKA</sequence>